<dbReference type="Pfam" id="PF01380">
    <property type="entry name" value="SIS"/>
    <property type="match status" value="1"/>
</dbReference>
<protein>
    <recommendedName>
        <fullName evidence="3">Glutamine--fructose-6-phosphate aminotransferase [isomerizing]</fullName>
        <ecNumber evidence="2">2.6.1.16</ecNumber>
    </recommendedName>
</protein>
<dbReference type="InterPro" id="IPR001347">
    <property type="entry name" value="SIS_dom"/>
</dbReference>
<evidence type="ECO:0000259" key="4">
    <source>
        <dbReference type="PROSITE" id="PS51464"/>
    </source>
</evidence>
<dbReference type="GO" id="GO:0006002">
    <property type="term" value="P:fructose 6-phosphate metabolic process"/>
    <property type="evidence" value="ECO:0007669"/>
    <property type="project" value="TreeGrafter"/>
</dbReference>
<evidence type="ECO:0000256" key="2">
    <source>
        <dbReference type="ARBA" id="ARBA00012916"/>
    </source>
</evidence>
<organism evidence="5 6">
    <name type="scientific">Streptomyces triticagri</name>
    <dbReference type="NCBI Taxonomy" id="2293568"/>
    <lineage>
        <taxon>Bacteria</taxon>
        <taxon>Bacillati</taxon>
        <taxon>Actinomycetota</taxon>
        <taxon>Actinomycetes</taxon>
        <taxon>Kitasatosporales</taxon>
        <taxon>Streptomycetaceae</taxon>
        <taxon>Streptomyces</taxon>
    </lineage>
</organism>
<dbReference type="RefSeq" id="WP_128555797.1">
    <property type="nucleotide sequence ID" value="NZ_QUAK01000063.1"/>
</dbReference>
<dbReference type="OrthoDB" id="3689856at2"/>
<dbReference type="EMBL" id="QUAK01000063">
    <property type="protein sequence ID" value="RFU86625.1"/>
    <property type="molecule type" value="Genomic_DNA"/>
</dbReference>
<keyword evidence="6" id="KW-1185">Reference proteome</keyword>
<feature type="domain" description="SIS" evidence="4">
    <location>
        <begin position="30"/>
        <end position="176"/>
    </location>
</feature>
<dbReference type="PROSITE" id="PS51464">
    <property type="entry name" value="SIS"/>
    <property type="match status" value="1"/>
</dbReference>
<dbReference type="GO" id="GO:0097367">
    <property type="term" value="F:carbohydrate derivative binding"/>
    <property type="evidence" value="ECO:0007669"/>
    <property type="project" value="InterPro"/>
</dbReference>
<dbReference type="Proteomes" id="UP000263094">
    <property type="component" value="Unassembled WGS sequence"/>
</dbReference>
<evidence type="ECO:0000313" key="5">
    <source>
        <dbReference type="EMBL" id="RFU86625.1"/>
    </source>
</evidence>
<evidence type="ECO:0000256" key="3">
    <source>
        <dbReference type="ARBA" id="ARBA00016090"/>
    </source>
</evidence>
<evidence type="ECO:0000313" key="6">
    <source>
        <dbReference type="Proteomes" id="UP000263094"/>
    </source>
</evidence>
<evidence type="ECO:0000256" key="1">
    <source>
        <dbReference type="ARBA" id="ARBA00001031"/>
    </source>
</evidence>
<dbReference type="GO" id="GO:0006487">
    <property type="term" value="P:protein N-linked glycosylation"/>
    <property type="evidence" value="ECO:0007669"/>
    <property type="project" value="TreeGrafter"/>
</dbReference>
<dbReference type="PANTHER" id="PTHR10937:SF0">
    <property type="entry name" value="GLUTAMINE--FRUCTOSE-6-PHOSPHATE TRANSAMINASE (ISOMERIZING)"/>
    <property type="match status" value="1"/>
</dbReference>
<comment type="caution">
    <text evidence="5">The sequence shown here is derived from an EMBL/GenBank/DDBJ whole genome shotgun (WGS) entry which is preliminary data.</text>
</comment>
<dbReference type="EC" id="2.6.1.16" evidence="2"/>
<sequence>MDIDVLTRQTSRLGIDLATLMEPVRAQVEAALSGLGGHHRRRVCIVGDGDSYHAGCAAETAFELIGDVICEPQPAQRFLSYHVDTLPKAPGDSLIVLVSASGRTERVLEAAAAARDRGLVAIAVTGNADSPLALAADASVDVSLPEPEPSPGIRTYQASLLALLLLAVQLSAHTGSEATAQELCAELVALATTVSATEQALRGPCEALGHALSDAPVIGVLGTGPSEGTAKYGAAKLVEGAGVMAFGQDLEEWCHVERFAGPLDMPLVIVAPSGKSQRRARDVALRAATLGRRVIILLPQDDEPLFAAGLQVLPIPGSVREPFSPLVYHLFAGHLAAGLARHLGRRPFQSHRPTGPAKA</sequence>
<name>A0A372M7Y5_9ACTN</name>
<dbReference type="Gene3D" id="3.40.50.10490">
    <property type="entry name" value="Glucose-6-phosphate isomerase like protein, domain 1"/>
    <property type="match status" value="2"/>
</dbReference>
<gene>
    <name evidence="5" type="ORF">DY218_11180</name>
</gene>
<dbReference type="SUPFAM" id="SSF53697">
    <property type="entry name" value="SIS domain"/>
    <property type="match status" value="1"/>
</dbReference>
<dbReference type="GO" id="GO:0006047">
    <property type="term" value="P:UDP-N-acetylglucosamine metabolic process"/>
    <property type="evidence" value="ECO:0007669"/>
    <property type="project" value="TreeGrafter"/>
</dbReference>
<dbReference type="AlphaFoldDB" id="A0A372M7Y5"/>
<proteinExistence type="predicted"/>
<reference evidence="5 6" key="1">
    <citation type="submission" date="2018-08" db="EMBL/GenBank/DDBJ databases">
        <title>Isolation, diversity and antifungal activity of Actinobacteria from wheat.</title>
        <authorList>
            <person name="Han C."/>
        </authorList>
    </citation>
    <scope>NUCLEOTIDE SEQUENCE [LARGE SCALE GENOMIC DNA]</scope>
    <source>
        <strain evidence="5 6">NEAU-YY421</strain>
    </source>
</reference>
<comment type="catalytic activity">
    <reaction evidence="1">
        <text>D-fructose 6-phosphate + L-glutamine = D-glucosamine 6-phosphate + L-glutamate</text>
        <dbReference type="Rhea" id="RHEA:13237"/>
        <dbReference type="ChEBI" id="CHEBI:29985"/>
        <dbReference type="ChEBI" id="CHEBI:58359"/>
        <dbReference type="ChEBI" id="CHEBI:58725"/>
        <dbReference type="ChEBI" id="CHEBI:61527"/>
        <dbReference type="EC" id="2.6.1.16"/>
    </reaction>
</comment>
<dbReference type="GO" id="GO:0004360">
    <property type="term" value="F:glutamine-fructose-6-phosphate transaminase (isomerizing) activity"/>
    <property type="evidence" value="ECO:0007669"/>
    <property type="project" value="UniProtKB-EC"/>
</dbReference>
<dbReference type="InterPro" id="IPR046348">
    <property type="entry name" value="SIS_dom_sf"/>
</dbReference>
<dbReference type="PANTHER" id="PTHR10937">
    <property type="entry name" value="GLUCOSAMINE--FRUCTOSE-6-PHOSPHATE AMINOTRANSFERASE, ISOMERIZING"/>
    <property type="match status" value="1"/>
</dbReference>
<accession>A0A372M7Y5</accession>